<dbReference type="Proteomes" id="UP000322225">
    <property type="component" value="Chromosome 5"/>
</dbReference>
<feature type="transmembrane region" description="Helical" evidence="8">
    <location>
        <begin position="40"/>
        <end position="58"/>
    </location>
</feature>
<dbReference type="GO" id="GO:0015854">
    <property type="term" value="P:guanine transport"/>
    <property type="evidence" value="ECO:0007669"/>
    <property type="project" value="TreeGrafter"/>
</dbReference>
<keyword evidence="5 8" id="KW-1133">Transmembrane helix</keyword>
<evidence type="ECO:0000256" key="2">
    <source>
        <dbReference type="ARBA" id="ARBA00005697"/>
    </source>
</evidence>
<dbReference type="AlphaFoldDB" id="A0AAJ8LJ83"/>
<evidence type="ECO:0000256" key="8">
    <source>
        <dbReference type="SAM" id="Phobius"/>
    </source>
</evidence>
<sequence>MGALANLPLGLAPGLGVNAFFAYSQVGFNGTGIITYGEALAAVFLEGLLFFVLTIFGLRQWLVRLLPRSIVLAISAGIGLFLTIIGLSSSGLGVIAGAASTPLELAGCPVEFQSDLGTGACASHVLQNPTVWLGALLGGLVTAILMQYRVRGALLYGIVLVSIVSWPRPTRVTQFPHTELGNDNFAFFKQVVTARGFSLLGPGNVDWSAYSNGKVWVALISFLYVDLFETERDFEGSSVGFLVDSACISLSGLFFGCSPCTPFVESASGIAEGGMTGLTAITTAFWFFISIFFSPLLSNIPSWATGSVLIIVGSMMMSSAVDINWDFYGDSIPAFVCLALIPFTYNISYGIIAGLCIFIVMHNLPLLLSKISPRLLPPGWDTLKEPYNISAMIQSQARHGSTGFQLLLPPWMRKLVSGNRRFWEYTPEEIESHLEGKRHAVAKADAAKEYRQRERDEMRGKGGETSSSSMGVQDVERGSGSGSEQRPHEDKEDAIMFAPQPLKK</sequence>
<dbReference type="GO" id="GO:0015853">
    <property type="term" value="P:adenine transport"/>
    <property type="evidence" value="ECO:0007669"/>
    <property type="project" value="TreeGrafter"/>
</dbReference>
<reference evidence="9" key="2">
    <citation type="submission" date="2024-01" db="EMBL/GenBank/DDBJ databases">
        <title>Comparative genomics of Cryptococcus and Kwoniella reveals pathogenesis evolution and contrasting modes of karyotype evolution via chromosome fusion or intercentromeric recombination.</title>
        <authorList>
            <person name="Coelho M.A."/>
            <person name="David-Palma M."/>
            <person name="Shea T."/>
            <person name="Bowers K."/>
            <person name="McGinley-Smith S."/>
            <person name="Mohammad A.W."/>
            <person name="Gnirke A."/>
            <person name="Yurkov A.M."/>
            <person name="Nowrousian M."/>
            <person name="Sun S."/>
            <person name="Cuomo C.A."/>
            <person name="Heitman J."/>
        </authorList>
    </citation>
    <scope>NUCLEOTIDE SEQUENCE</scope>
    <source>
        <strain evidence="9">CBS 12478</strain>
    </source>
</reference>
<dbReference type="KEGG" id="ksn:43590264"/>
<dbReference type="RefSeq" id="XP_065823259.1">
    <property type="nucleotide sequence ID" value="XM_065967187.1"/>
</dbReference>
<gene>
    <name evidence="9" type="ORF">CI109_102711</name>
</gene>
<dbReference type="EMBL" id="CP144055">
    <property type="protein sequence ID" value="WWD18261.1"/>
    <property type="molecule type" value="Genomic_DNA"/>
</dbReference>
<dbReference type="GeneID" id="43590264"/>
<dbReference type="InterPro" id="IPR045018">
    <property type="entry name" value="Azg-like"/>
</dbReference>
<evidence type="ECO:0000313" key="10">
    <source>
        <dbReference type="Proteomes" id="UP000322225"/>
    </source>
</evidence>
<name>A0AAJ8LJ83_9TREE</name>
<keyword evidence="10" id="KW-1185">Reference proteome</keyword>
<keyword evidence="3" id="KW-0813">Transport</keyword>
<evidence type="ECO:0008006" key="11">
    <source>
        <dbReference type="Google" id="ProtNLM"/>
    </source>
</evidence>
<keyword evidence="4 8" id="KW-0812">Transmembrane</keyword>
<dbReference type="PANTHER" id="PTHR43337:SF1">
    <property type="entry name" value="XANTHINE_URACIL PERMEASE C887.17-RELATED"/>
    <property type="match status" value="1"/>
</dbReference>
<evidence type="ECO:0000256" key="6">
    <source>
        <dbReference type="ARBA" id="ARBA00023136"/>
    </source>
</evidence>
<proteinExistence type="inferred from homology"/>
<dbReference type="GO" id="GO:0012505">
    <property type="term" value="C:endomembrane system"/>
    <property type="evidence" value="ECO:0007669"/>
    <property type="project" value="UniProtKB-SubCell"/>
</dbReference>
<feature type="transmembrane region" description="Helical" evidence="8">
    <location>
        <begin position="70"/>
        <end position="95"/>
    </location>
</feature>
<evidence type="ECO:0000256" key="7">
    <source>
        <dbReference type="SAM" id="MobiDB-lite"/>
    </source>
</evidence>
<comment type="similarity">
    <text evidence="2">Belongs to the nucleobase:cation symporter-2 (NCS2) (TC 2.A.40) family. Azg-like subfamily.</text>
</comment>
<protein>
    <recommendedName>
        <fullName evidence="11">Xanthine/uracil permease</fullName>
    </recommendedName>
</protein>
<dbReference type="Pfam" id="PF00860">
    <property type="entry name" value="Xan_ur_permease"/>
    <property type="match status" value="2"/>
</dbReference>
<feature type="transmembrane region" description="Helical" evidence="8">
    <location>
        <begin position="332"/>
        <end position="360"/>
    </location>
</feature>
<comment type="subcellular location">
    <subcellularLocation>
        <location evidence="1">Endomembrane system</location>
        <topology evidence="1">Multi-pass membrane protein</topology>
    </subcellularLocation>
</comment>
<dbReference type="PANTHER" id="PTHR43337">
    <property type="entry name" value="XANTHINE/URACIL PERMEASE C887.17-RELATED"/>
    <property type="match status" value="1"/>
</dbReference>
<evidence type="ECO:0000256" key="3">
    <source>
        <dbReference type="ARBA" id="ARBA00022448"/>
    </source>
</evidence>
<dbReference type="GO" id="GO:0005886">
    <property type="term" value="C:plasma membrane"/>
    <property type="evidence" value="ECO:0007669"/>
    <property type="project" value="TreeGrafter"/>
</dbReference>
<feature type="transmembrane region" description="Helical" evidence="8">
    <location>
        <begin position="275"/>
        <end position="293"/>
    </location>
</feature>
<evidence type="ECO:0000313" key="9">
    <source>
        <dbReference type="EMBL" id="WWD18261.1"/>
    </source>
</evidence>
<feature type="transmembrane region" description="Helical" evidence="8">
    <location>
        <begin position="300"/>
        <end position="320"/>
    </location>
</feature>
<evidence type="ECO:0000256" key="4">
    <source>
        <dbReference type="ARBA" id="ARBA00022692"/>
    </source>
</evidence>
<accession>A0AAJ8LJ83</accession>
<organism evidence="9 10">
    <name type="scientific">Kwoniella shandongensis</name>
    <dbReference type="NCBI Taxonomy" id="1734106"/>
    <lineage>
        <taxon>Eukaryota</taxon>
        <taxon>Fungi</taxon>
        <taxon>Dikarya</taxon>
        <taxon>Basidiomycota</taxon>
        <taxon>Agaricomycotina</taxon>
        <taxon>Tremellomycetes</taxon>
        <taxon>Tremellales</taxon>
        <taxon>Cryptococcaceae</taxon>
        <taxon>Kwoniella</taxon>
    </lineage>
</organism>
<feature type="transmembrane region" description="Helical" evidence="8">
    <location>
        <begin position="129"/>
        <end position="146"/>
    </location>
</feature>
<keyword evidence="6 8" id="KW-0472">Membrane</keyword>
<feature type="compositionally biased region" description="Basic and acidic residues" evidence="7">
    <location>
        <begin position="485"/>
        <end position="494"/>
    </location>
</feature>
<feature type="region of interest" description="Disordered" evidence="7">
    <location>
        <begin position="443"/>
        <end position="504"/>
    </location>
</feature>
<evidence type="ECO:0000256" key="1">
    <source>
        <dbReference type="ARBA" id="ARBA00004127"/>
    </source>
</evidence>
<feature type="transmembrane region" description="Helical" evidence="8">
    <location>
        <begin position="153"/>
        <end position="169"/>
    </location>
</feature>
<feature type="compositionally biased region" description="Basic and acidic residues" evidence="7">
    <location>
        <begin position="445"/>
        <end position="462"/>
    </location>
</feature>
<dbReference type="InterPro" id="IPR006043">
    <property type="entry name" value="NCS2"/>
</dbReference>
<dbReference type="GO" id="GO:0005345">
    <property type="term" value="F:purine nucleobase transmembrane transporter activity"/>
    <property type="evidence" value="ECO:0007669"/>
    <property type="project" value="TreeGrafter"/>
</dbReference>
<evidence type="ECO:0000256" key="5">
    <source>
        <dbReference type="ARBA" id="ARBA00022989"/>
    </source>
</evidence>
<reference evidence="9" key="1">
    <citation type="submission" date="2017-08" db="EMBL/GenBank/DDBJ databases">
        <authorList>
            <person name="Cuomo C."/>
            <person name="Billmyre B."/>
            <person name="Heitman J."/>
        </authorList>
    </citation>
    <scope>NUCLEOTIDE SEQUENCE</scope>
    <source>
        <strain evidence="9">CBS 12478</strain>
    </source>
</reference>